<feature type="region of interest" description="Disordered" evidence="1">
    <location>
        <begin position="128"/>
        <end position="147"/>
    </location>
</feature>
<name>A0A9W9MMC6_9EURO</name>
<organism evidence="2 3">
    <name type="scientific">Penicillium cinerascens</name>
    <dbReference type="NCBI Taxonomy" id="70096"/>
    <lineage>
        <taxon>Eukaryota</taxon>
        <taxon>Fungi</taxon>
        <taxon>Dikarya</taxon>
        <taxon>Ascomycota</taxon>
        <taxon>Pezizomycotina</taxon>
        <taxon>Eurotiomycetes</taxon>
        <taxon>Eurotiomycetidae</taxon>
        <taxon>Eurotiales</taxon>
        <taxon>Aspergillaceae</taxon>
        <taxon>Penicillium</taxon>
    </lineage>
</organism>
<gene>
    <name evidence="2" type="ORF">N7498_004691</name>
</gene>
<proteinExistence type="predicted"/>
<dbReference type="AlphaFoldDB" id="A0A9W9MMC6"/>
<keyword evidence="3" id="KW-1185">Reference proteome</keyword>
<dbReference type="EMBL" id="JAPQKR010000012">
    <property type="protein sequence ID" value="KAJ5203812.1"/>
    <property type="molecule type" value="Genomic_DNA"/>
</dbReference>
<evidence type="ECO:0000256" key="1">
    <source>
        <dbReference type="SAM" id="MobiDB-lite"/>
    </source>
</evidence>
<evidence type="ECO:0000313" key="2">
    <source>
        <dbReference type="EMBL" id="KAJ5203812.1"/>
    </source>
</evidence>
<dbReference type="OrthoDB" id="4357760at2759"/>
<protein>
    <submittedName>
        <fullName evidence="2">Zinc knuckle domain protein</fullName>
    </submittedName>
</protein>
<reference evidence="2" key="1">
    <citation type="submission" date="2022-12" db="EMBL/GenBank/DDBJ databases">
        <authorList>
            <person name="Petersen C."/>
        </authorList>
    </citation>
    <scope>NUCLEOTIDE SEQUENCE</scope>
    <source>
        <strain evidence="2">IBT 15544</strain>
    </source>
</reference>
<dbReference type="Proteomes" id="UP001150904">
    <property type="component" value="Unassembled WGS sequence"/>
</dbReference>
<sequence length="323" mass="36037">MDQNPCLGPHASVFDPKKYALVHFANIREVDPQFTSLSLQGHRVPATRSAEGYQGYWLDPGLEFHHHHEMAVTKAAVSLQALRSLAVIPQMLLRLPAWYQPMLIKTGRVLDQWRIQNDGSRSVEHRTALTTNRNSHESAREGNGATTTDRTCIRCSTNDTATSTWGRERPVWMDTNGGASVEEGRVSHGPPKHFGEGMGNRKAFVQEPWQALPEVTIEDRELALEHHILMKTREKDPSSSTPMVVALKMGGDDTSTVYAAELRAVEMALTLVLESTGPWAKQVKNRHAKEAARDSDGSQNPHKRHIHLAAAVKRQIRSDAKEN</sequence>
<accession>A0A9W9MMC6</accession>
<dbReference type="GeneID" id="83179054"/>
<dbReference type="RefSeq" id="XP_058308291.1">
    <property type="nucleotide sequence ID" value="XM_058451753.1"/>
</dbReference>
<comment type="caution">
    <text evidence="2">The sequence shown here is derived from an EMBL/GenBank/DDBJ whole genome shotgun (WGS) entry which is preliminary data.</text>
</comment>
<evidence type="ECO:0000313" key="3">
    <source>
        <dbReference type="Proteomes" id="UP001150904"/>
    </source>
</evidence>
<reference evidence="2" key="2">
    <citation type="journal article" date="2023" name="IMA Fungus">
        <title>Comparative genomic study of the Penicillium genus elucidates a diverse pangenome and 15 lateral gene transfer events.</title>
        <authorList>
            <person name="Petersen C."/>
            <person name="Sorensen T."/>
            <person name="Nielsen M.R."/>
            <person name="Sondergaard T.E."/>
            <person name="Sorensen J.L."/>
            <person name="Fitzpatrick D.A."/>
            <person name="Frisvad J.C."/>
            <person name="Nielsen K.L."/>
        </authorList>
    </citation>
    <scope>NUCLEOTIDE SEQUENCE</scope>
    <source>
        <strain evidence="2">IBT 15544</strain>
    </source>
</reference>